<proteinExistence type="predicted"/>
<dbReference type="EMBL" id="JACHMO010000001">
    <property type="protein sequence ID" value="MBB5801454.1"/>
    <property type="molecule type" value="Genomic_DNA"/>
</dbReference>
<protein>
    <recommendedName>
        <fullName evidence="4">Carbohydrate binding protein</fullName>
    </recommendedName>
</protein>
<feature type="chain" id="PRO_5030535377" description="Carbohydrate binding protein" evidence="1">
    <location>
        <begin position="34"/>
        <end position="190"/>
    </location>
</feature>
<evidence type="ECO:0000256" key="1">
    <source>
        <dbReference type="SAM" id="SignalP"/>
    </source>
</evidence>
<dbReference type="Proteomes" id="UP000552097">
    <property type="component" value="Unassembled WGS sequence"/>
</dbReference>
<evidence type="ECO:0000313" key="3">
    <source>
        <dbReference type="Proteomes" id="UP000552097"/>
    </source>
</evidence>
<keyword evidence="3" id="KW-1185">Reference proteome</keyword>
<comment type="caution">
    <text evidence="2">The sequence shown here is derived from an EMBL/GenBank/DDBJ whole genome shotgun (WGS) entry which is preliminary data.</text>
</comment>
<name>A0A7W9HFS4_9PSEU</name>
<dbReference type="PROSITE" id="PS51318">
    <property type="entry name" value="TAT"/>
    <property type="match status" value="1"/>
</dbReference>
<feature type="signal peptide" evidence="1">
    <location>
        <begin position="1"/>
        <end position="33"/>
    </location>
</feature>
<dbReference type="AlphaFoldDB" id="A0A7W9HFS4"/>
<dbReference type="RefSeq" id="WP_221483359.1">
    <property type="nucleotide sequence ID" value="NZ_JACHMO010000001.1"/>
</dbReference>
<dbReference type="Gene3D" id="2.60.120.260">
    <property type="entry name" value="Galactose-binding domain-like"/>
    <property type="match status" value="1"/>
</dbReference>
<dbReference type="InterPro" id="IPR006311">
    <property type="entry name" value="TAT_signal"/>
</dbReference>
<gene>
    <name evidence="2" type="ORF">F4560_001222</name>
</gene>
<organism evidence="2 3">
    <name type="scientific">Saccharothrix ecbatanensis</name>
    <dbReference type="NCBI Taxonomy" id="1105145"/>
    <lineage>
        <taxon>Bacteria</taxon>
        <taxon>Bacillati</taxon>
        <taxon>Actinomycetota</taxon>
        <taxon>Actinomycetes</taxon>
        <taxon>Pseudonocardiales</taxon>
        <taxon>Pseudonocardiaceae</taxon>
        <taxon>Saccharothrix</taxon>
    </lineage>
</organism>
<reference evidence="2 3" key="1">
    <citation type="submission" date="2020-08" db="EMBL/GenBank/DDBJ databases">
        <title>Sequencing the genomes of 1000 actinobacteria strains.</title>
        <authorList>
            <person name="Klenk H.-P."/>
        </authorList>
    </citation>
    <scope>NUCLEOTIDE SEQUENCE [LARGE SCALE GENOMIC DNA]</scope>
    <source>
        <strain evidence="2 3">DSM 45486</strain>
    </source>
</reference>
<keyword evidence="1" id="KW-0732">Signal</keyword>
<sequence length="190" mass="19791">MEPVRRSPRRVAMAGVALAAAAAALVSPAVAQAEISPAACANPGQVLVNPGFESGQTGWDGANWSIHTWTGTAAPRSGSRSAWLGGTAAPTVESLRQTVTIPAGCVNSTLSVHVKIDTAETLPVAYDTLTVRVGTTTVGRFSNVDKGDYRLRSFNVGAFAGQTVTVSFISREDWDVQTSFILDDLALTTG</sequence>
<accession>A0A7W9HFS4</accession>
<evidence type="ECO:0008006" key="4">
    <source>
        <dbReference type="Google" id="ProtNLM"/>
    </source>
</evidence>
<evidence type="ECO:0000313" key="2">
    <source>
        <dbReference type="EMBL" id="MBB5801454.1"/>
    </source>
</evidence>